<dbReference type="InterPro" id="IPR025668">
    <property type="entry name" value="Tnp_DDE_dom"/>
</dbReference>
<protein>
    <recommendedName>
        <fullName evidence="1">Transposase DDE domain-containing protein</fullName>
    </recommendedName>
</protein>
<dbReference type="PANTHER" id="PTHR34631">
    <property type="match status" value="1"/>
</dbReference>
<dbReference type="EMBL" id="LOBR01000055">
    <property type="protein sequence ID" value="KYN86525.1"/>
    <property type="molecule type" value="Genomic_DNA"/>
</dbReference>
<feature type="domain" description="Transposase DDE" evidence="1">
    <location>
        <begin position="5"/>
        <end position="62"/>
    </location>
</feature>
<comment type="caution">
    <text evidence="2">The sequence shown here is derived from an EMBL/GenBank/DDBJ whole genome shotgun (WGS) entry which is preliminary data.</text>
</comment>
<dbReference type="Pfam" id="PF13737">
    <property type="entry name" value="DDE_Tnp_1_5"/>
    <property type="match status" value="1"/>
</dbReference>
<proteinExistence type="predicted"/>
<dbReference type="InterPro" id="IPR053172">
    <property type="entry name" value="Tn903_transposase"/>
</dbReference>
<accession>A0A151KW55</accession>
<gene>
    <name evidence="2" type="ORF">ATY37_19560</name>
</gene>
<reference evidence="3" key="1">
    <citation type="submission" date="2015-12" db="EMBL/GenBank/DDBJ databases">
        <authorList>
            <person name="Shamseldin A."/>
            <person name="Moawad H."/>
            <person name="Abd El-Rahim W.M."/>
            <person name="Sadowsky M.J."/>
        </authorList>
    </citation>
    <scope>NUCLEOTIDE SEQUENCE [LARGE SCALE GENOMIC DNA]</scope>
    <source>
        <strain evidence="3">2538-88</strain>
    </source>
</reference>
<dbReference type="PANTHER" id="PTHR34631:SF3">
    <property type="entry name" value="ISSOD12 TRANSPOSASE TNPA_ISSOD12"/>
    <property type="match status" value="1"/>
</dbReference>
<sequence>MLIGTLQGFSDSVFRFAQAPLSCPHYSRIRRRVKDVDVSFKTKTKGPIQQLAIDATGLKVYGDCYT</sequence>
<evidence type="ECO:0000313" key="2">
    <source>
        <dbReference type="EMBL" id="KYN86525.1"/>
    </source>
</evidence>
<evidence type="ECO:0000259" key="1">
    <source>
        <dbReference type="Pfam" id="PF13737"/>
    </source>
</evidence>
<dbReference type="AlphaFoldDB" id="A0A151KW55"/>
<organism evidence="2 3">
    <name type="scientific">Vibrio cidicii</name>
    <dbReference type="NCBI Taxonomy" id="1763883"/>
    <lineage>
        <taxon>Bacteria</taxon>
        <taxon>Pseudomonadati</taxon>
        <taxon>Pseudomonadota</taxon>
        <taxon>Gammaproteobacteria</taxon>
        <taxon>Vibrionales</taxon>
        <taxon>Vibrionaceae</taxon>
        <taxon>Vibrio</taxon>
    </lineage>
</organism>
<name>A0A151KW55_9VIBR</name>
<dbReference type="Proteomes" id="UP000075346">
    <property type="component" value="Unassembled WGS sequence"/>
</dbReference>
<evidence type="ECO:0000313" key="3">
    <source>
        <dbReference type="Proteomes" id="UP000075346"/>
    </source>
</evidence>